<evidence type="ECO:0000313" key="4">
    <source>
        <dbReference type="EMBL" id="EWH12217.1"/>
    </source>
</evidence>
<protein>
    <submittedName>
        <fullName evidence="4">VacJ-like lipoprotein</fullName>
    </submittedName>
</protein>
<dbReference type="Pfam" id="PF04333">
    <property type="entry name" value="MlaA"/>
    <property type="match status" value="1"/>
</dbReference>
<dbReference type="EMBL" id="ARZY01000001">
    <property type="protein sequence ID" value="EWH12217.1"/>
    <property type="molecule type" value="Genomic_DNA"/>
</dbReference>
<dbReference type="RefSeq" id="WP_035012675.1">
    <property type="nucleotide sequence ID" value="NZ_ARZY01000001.1"/>
</dbReference>
<dbReference type="PANTHER" id="PTHR30035">
    <property type="entry name" value="LIPOPROTEIN VACJ-RELATED"/>
    <property type="match status" value="1"/>
</dbReference>
<comment type="similarity">
    <text evidence="1">Belongs to the MlaA family.</text>
</comment>
<evidence type="ECO:0000256" key="2">
    <source>
        <dbReference type="ARBA" id="ARBA00022729"/>
    </source>
</evidence>
<proteinExistence type="inferred from homology"/>
<feature type="chain" id="PRO_5004898513" evidence="3">
    <location>
        <begin position="22"/>
        <end position="264"/>
    </location>
</feature>
<keyword evidence="5" id="KW-1185">Reference proteome</keyword>
<keyword evidence="2 3" id="KW-0732">Signal</keyword>
<keyword evidence="4" id="KW-0449">Lipoprotein</keyword>
<dbReference type="Proteomes" id="UP000019276">
    <property type="component" value="Unassembled WGS sequence"/>
</dbReference>
<organism evidence="4 5">
    <name type="scientific">Catenovulum agarivorans DS-2</name>
    <dbReference type="NCBI Taxonomy" id="1328313"/>
    <lineage>
        <taxon>Bacteria</taxon>
        <taxon>Pseudomonadati</taxon>
        <taxon>Pseudomonadota</taxon>
        <taxon>Gammaproteobacteria</taxon>
        <taxon>Alteromonadales</taxon>
        <taxon>Alteromonadaceae</taxon>
        <taxon>Catenovulum</taxon>
    </lineage>
</organism>
<dbReference type="eggNOG" id="COG2853">
    <property type="taxonomic scope" value="Bacteria"/>
</dbReference>
<gene>
    <name evidence="4" type="ORF">DS2_00810</name>
</gene>
<accession>W7QT60</accession>
<dbReference type="AlphaFoldDB" id="W7QT60"/>
<evidence type="ECO:0000313" key="5">
    <source>
        <dbReference type="Proteomes" id="UP000019276"/>
    </source>
</evidence>
<evidence type="ECO:0000256" key="1">
    <source>
        <dbReference type="ARBA" id="ARBA00010634"/>
    </source>
</evidence>
<dbReference type="PRINTS" id="PR01805">
    <property type="entry name" value="VACJLIPOPROT"/>
</dbReference>
<dbReference type="InterPro" id="IPR007428">
    <property type="entry name" value="MlaA"/>
</dbReference>
<evidence type="ECO:0000256" key="3">
    <source>
        <dbReference type="SAM" id="SignalP"/>
    </source>
</evidence>
<dbReference type="OrthoDB" id="9785326at2"/>
<dbReference type="PANTHER" id="PTHR30035:SF3">
    <property type="entry name" value="INTERMEMBRANE PHOSPHOLIPID TRANSPORT SYSTEM LIPOPROTEIN MLAA"/>
    <property type="match status" value="1"/>
</dbReference>
<feature type="signal peptide" evidence="3">
    <location>
        <begin position="1"/>
        <end position="21"/>
    </location>
</feature>
<dbReference type="PATRIC" id="fig|1328313.3.peg.173"/>
<dbReference type="GO" id="GO:0016020">
    <property type="term" value="C:membrane"/>
    <property type="evidence" value="ECO:0007669"/>
    <property type="project" value="InterPro"/>
</dbReference>
<reference evidence="4 5" key="1">
    <citation type="journal article" date="2014" name="Genome Announc.">
        <title>Draft Genome Sequence of the Agar-Degrading Bacterium Catenovulum sp. Strain DS-2, Isolated from Intestines of Haliotis diversicolor.</title>
        <authorList>
            <person name="Shan D."/>
            <person name="Li X."/>
            <person name="Gu Z."/>
            <person name="Wei G."/>
            <person name="Gao Z."/>
            <person name="Shao Z."/>
        </authorList>
    </citation>
    <scope>NUCLEOTIDE SEQUENCE [LARGE SCALE GENOMIC DNA]</scope>
    <source>
        <strain evidence="4 5">DS-2</strain>
    </source>
</reference>
<dbReference type="STRING" id="1328313.DS2_00810"/>
<comment type="caution">
    <text evidence="4">The sequence shown here is derived from an EMBL/GenBank/DDBJ whole genome shotgun (WGS) entry which is preliminary data.</text>
</comment>
<name>W7QT60_9ALTE</name>
<sequence>MKQINLLFASAVLVLAGCASNKNIDTQATAAQQANLPKEVQQEIPDPLEGVNRAIWDFNYEILDKYLVRPVAVGYKIIMPEFARTGLLNAAENLEEPSSAINNLLQGKGEGAAKSTGRFLVNSTIGLLGLIDVAGYMGLEDHNEEFGEVLGKWGLNTGPYLMLPAMGPTDARNFTGDIIDSAYFPLDDLTLWVKALRISIKAVEGRIRLMDQEKLLDDSLDPYLFVREAYFQRSLYDLYDGNVPKPQITEQEEEDFEAFLNDVN</sequence>
<dbReference type="GO" id="GO:0120010">
    <property type="term" value="P:intermembrane phospholipid transfer"/>
    <property type="evidence" value="ECO:0007669"/>
    <property type="project" value="TreeGrafter"/>
</dbReference>
<dbReference type="PROSITE" id="PS51257">
    <property type="entry name" value="PROKAR_LIPOPROTEIN"/>
    <property type="match status" value="1"/>
</dbReference>